<sequence>MAHGIAVSLGLHRCRTGDDVIYRLHVRIDPLPTVIFSRNTGIDYGHCTKARKPLPTFRSHCHELYKEDR</sequence>
<name>A0A2P9HNS1_9HYPH</name>
<proteinExistence type="predicted"/>
<evidence type="ECO:0000313" key="1">
    <source>
        <dbReference type="EMBL" id="SPL65699.1"/>
    </source>
</evidence>
<reference evidence="2" key="1">
    <citation type="submission" date="2017-12" db="EMBL/GenBank/DDBJ databases">
        <authorList>
            <person name="Diaz M."/>
        </authorList>
    </citation>
    <scope>NUCLEOTIDE SEQUENCE [LARGE SCALE GENOMIC DNA]</scope>
    <source>
        <strain evidence="2">FI11154</strain>
    </source>
</reference>
<gene>
    <name evidence="1" type="ORF">OHAE_1566</name>
</gene>
<accession>A0A2P9HNS1</accession>
<evidence type="ECO:0000313" key="2">
    <source>
        <dbReference type="Proteomes" id="UP000246073"/>
    </source>
</evidence>
<dbReference type="AlphaFoldDB" id="A0A2P9HNS1"/>
<protein>
    <submittedName>
        <fullName evidence="1">Uncharacterized protein</fullName>
    </submittedName>
</protein>
<dbReference type="Proteomes" id="UP000246073">
    <property type="component" value="Unassembled WGS sequence"/>
</dbReference>
<organism evidence="1 2">
    <name type="scientific">Ochrobactrum soli</name>
    <dbReference type="NCBI Taxonomy" id="2448455"/>
    <lineage>
        <taxon>Bacteria</taxon>
        <taxon>Pseudomonadati</taxon>
        <taxon>Pseudomonadota</taxon>
        <taxon>Alphaproteobacteria</taxon>
        <taxon>Hyphomicrobiales</taxon>
        <taxon>Brucellaceae</taxon>
        <taxon>Brucella/Ochrobactrum group</taxon>
        <taxon>Ochrobactrum</taxon>
    </lineage>
</organism>
<dbReference type="EMBL" id="OOFM01000005">
    <property type="protein sequence ID" value="SPL65699.1"/>
    <property type="molecule type" value="Genomic_DNA"/>
</dbReference>